<dbReference type="Gene3D" id="3.30.1280.10">
    <property type="entry name" value="Phosphoribosylformylglycinamidine synthase subunit PurS"/>
    <property type="match status" value="1"/>
</dbReference>
<keyword evidence="1 6" id="KW-0963">Cytoplasm</keyword>
<sequence>MTFDIIVNVALKDAILDPAGQSTAKVLRNMGYPVQDVRIGKQIKLQVTAESLNDAKEKARQMAEKLLANPVMETYDIVVRES</sequence>
<dbReference type="UniPathway" id="UPA00074">
    <property type="reaction ID" value="UER00128"/>
</dbReference>
<keyword evidence="4 6" id="KW-0658">Purine biosynthesis</keyword>
<evidence type="ECO:0000256" key="1">
    <source>
        <dbReference type="ARBA" id="ARBA00022490"/>
    </source>
</evidence>
<evidence type="ECO:0000256" key="2">
    <source>
        <dbReference type="ARBA" id="ARBA00022598"/>
    </source>
</evidence>
<dbReference type="InterPro" id="IPR036604">
    <property type="entry name" value="PurS-like_sf"/>
</dbReference>
<keyword evidence="2 6" id="KW-0436">Ligase</keyword>
<dbReference type="PANTHER" id="PTHR34696">
    <property type="entry name" value="PHOSPHORIBOSYLFORMYLGLYCINAMIDINE SYNTHASE SUBUNIT PURS"/>
    <property type="match status" value="1"/>
</dbReference>
<organism evidence="7 8">
    <name type="scientific">Sulfobacillus thermosulfidooxidans (strain DSM 9293 / VKM B-1269 / AT-1)</name>
    <dbReference type="NCBI Taxonomy" id="929705"/>
    <lineage>
        <taxon>Bacteria</taxon>
        <taxon>Bacillati</taxon>
        <taxon>Bacillota</taxon>
        <taxon>Clostridia</taxon>
        <taxon>Eubacteriales</taxon>
        <taxon>Clostridiales Family XVII. Incertae Sedis</taxon>
        <taxon>Sulfobacillus</taxon>
    </lineage>
</organism>
<dbReference type="NCBIfam" id="TIGR00302">
    <property type="entry name" value="phosphoribosylformylglycinamidine synthase subunit PurS"/>
    <property type="match status" value="1"/>
</dbReference>
<dbReference type="PANTHER" id="PTHR34696:SF1">
    <property type="entry name" value="PHOSPHORIBOSYLFORMYLGLYCINAMIDINE SYNTHASE SUBUNIT PURS"/>
    <property type="match status" value="1"/>
</dbReference>
<gene>
    <name evidence="6" type="primary">purS</name>
    <name evidence="7" type="ORF">SAMN00768000_2275</name>
</gene>
<dbReference type="GO" id="GO:0005524">
    <property type="term" value="F:ATP binding"/>
    <property type="evidence" value="ECO:0007669"/>
    <property type="project" value="UniProtKB-UniRule"/>
</dbReference>
<evidence type="ECO:0000313" key="7">
    <source>
        <dbReference type="EMBL" id="SMC05492.1"/>
    </source>
</evidence>
<evidence type="ECO:0000256" key="6">
    <source>
        <dbReference type="HAMAP-Rule" id="MF_01926"/>
    </source>
</evidence>
<dbReference type="RefSeq" id="WP_020373926.1">
    <property type="nucleotide sequence ID" value="NZ_FWWY01000001.1"/>
</dbReference>
<dbReference type="GO" id="GO:0006189">
    <property type="term" value="P:'de novo' IMP biosynthetic process"/>
    <property type="evidence" value="ECO:0007669"/>
    <property type="project" value="UniProtKB-UniRule"/>
</dbReference>
<evidence type="ECO:0000256" key="5">
    <source>
        <dbReference type="ARBA" id="ARBA00022840"/>
    </source>
</evidence>
<keyword evidence="5 6" id="KW-0067">ATP-binding</keyword>
<comment type="catalytic activity">
    <reaction evidence="6">
        <text>N(2)-formyl-N(1)-(5-phospho-beta-D-ribosyl)glycinamide + L-glutamine + ATP + H2O = 2-formamido-N(1)-(5-O-phospho-beta-D-ribosyl)acetamidine + L-glutamate + ADP + phosphate + H(+)</text>
        <dbReference type="Rhea" id="RHEA:17129"/>
        <dbReference type="ChEBI" id="CHEBI:15377"/>
        <dbReference type="ChEBI" id="CHEBI:15378"/>
        <dbReference type="ChEBI" id="CHEBI:29985"/>
        <dbReference type="ChEBI" id="CHEBI:30616"/>
        <dbReference type="ChEBI" id="CHEBI:43474"/>
        <dbReference type="ChEBI" id="CHEBI:58359"/>
        <dbReference type="ChEBI" id="CHEBI:147286"/>
        <dbReference type="ChEBI" id="CHEBI:147287"/>
        <dbReference type="ChEBI" id="CHEBI:456216"/>
        <dbReference type="EC" id="6.3.5.3"/>
    </reaction>
</comment>
<reference evidence="8" key="1">
    <citation type="submission" date="2017-04" db="EMBL/GenBank/DDBJ databases">
        <authorList>
            <person name="Varghese N."/>
            <person name="Submissions S."/>
        </authorList>
    </citation>
    <scope>NUCLEOTIDE SEQUENCE [LARGE SCALE GENOMIC DNA]</scope>
    <source>
        <strain evidence="8">DSM 9293</strain>
    </source>
</reference>
<dbReference type="Proteomes" id="UP000192660">
    <property type="component" value="Unassembled WGS sequence"/>
</dbReference>
<comment type="function">
    <text evidence="6">Part of the phosphoribosylformylglycinamidine synthase complex involved in the purines biosynthetic pathway. Catalyzes the ATP-dependent conversion of formylglycinamide ribonucleotide (FGAR) and glutamine to yield formylglycinamidine ribonucleotide (FGAM) and glutamate. The FGAM synthase complex is composed of three subunits. PurQ produces an ammonia molecule by converting glutamine to glutamate. PurL transfers the ammonia molecule to FGAR to form FGAM in an ATP-dependent manner. PurS interacts with PurQ and PurL and is thought to assist in the transfer of the ammonia molecule from PurQ to PurL.</text>
</comment>
<protein>
    <recommendedName>
        <fullName evidence="6">Phosphoribosylformylglycinamidine synthase subunit PurS</fullName>
        <shortName evidence="6">FGAM synthase</shortName>
        <ecNumber evidence="6">6.3.5.3</ecNumber>
    </recommendedName>
    <alternativeName>
        <fullName evidence="6">Formylglycinamide ribonucleotide amidotransferase subunit III</fullName>
        <shortName evidence="6">FGAR amidotransferase III</shortName>
        <shortName evidence="6">FGAR-AT III</shortName>
    </alternativeName>
    <alternativeName>
        <fullName evidence="6">Phosphoribosylformylglycinamidine synthase subunit III</fullName>
    </alternativeName>
</protein>
<accession>A0A1W1WH20</accession>
<evidence type="ECO:0000256" key="4">
    <source>
        <dbReference type="ARBA" id="ARBA00022755"/>
    </source>
</evidence>
<keyword evidence="8" id="KW-1185">Reference proteome</keyword>
<comment type="similarity">
    <text evidence="6">Belongs to the PurS family.</text>
</comment>
<dbReference type="EMBL" id="FWWY01000001">
    <property type="protein sequence ID" value="SMC05492.1"/>
    <property type="molecule type" value="Genomic_DNA"/>
</dbReference>
<dbReference type="EC" id="6.3.5.3" evidence="6"/>
<keyword evidence="3 6" id="KW-0547">Nucleotide-binding</keyword>
<evidence type="ECO:0000256" key="3">
    <source>
        <dbReference type="ARBA" id="ARBA00022741"/>
    </source>
</evidence>
<dbReference type="AlphaFoldDB" id="A0A1W1WH20"/>
<evidence type="ECO:0000313" key="8">
    <source>
        <dbReference type="Proteomes" id="UP000192660"/>
    </source>
</evidence>
<comment type="pathway">
    <text evidence="6">Purine metabolism; IMP biosynthesis via de novo pathway; 5-amino-1-(5-phospho-D-ribosyl)imidazole from N(2)-formyl-N(1)-(5-phospho-D-ribosyl)glycinamide: step 1/2.</text>
</comment>
<dbReference type="Pfam" id="PF02700">
    <property type="entry name" value="PurS"/>
    <property type="match status" value="1"/>
</dbReference>
<dbReference type="OrthoDB" id="9799101at2"/>
<dbReference type="SUPFAM" id="SSF82697">
    <property type="entry name" value="PurS-like"/>
    <property type="match status" value="1"/>
</dbReference>
<comment type="subunit">
    <text evidence="6">Part of the FGAM synthase complex composed of 1 PurL, 1 PurQ and 2 PurS subunits.</text>
</comment>
<dbReference type="STRING" id="28034.BFX07_08855"/>
<dbReference type="InterPro" id="IPR003850">
    <property type="entry name" value="PurS"/>
</dbReference>
<proteinExistence type="inferred from homology"/>
<dbReference type="GO" id="GO:0004642">
    <property type="term" value="F:phosphoribosylformylglycinamidine synthase activity"/>
    <property type="evidence" value="ECO:0007669"/>
    <property type="project" value="UniProtKB-UniRule"/>
</dbReference>
<name>A0A1W1WH20_SULTA</name>
<dbReference type="HAMAP" id="MF_01926">
    <property type="entry name" value="PurS"/>
    <property type="match status" value="1"/>
</dbReference>
<dbReference type="NCBIfam" id="NF004630">
    <property type="entry name" value="PRK05974.1"/>
    <property type="match status" value="1"/>
</dbReference>
<comment type="subcellular location">
    <subcellularLocation>
        <location evidence="6">Cytoplasm</location>
    </subcellularLocation>
</comment>
<dbReference type="GO" id="GO:0005737">
    <property type="term" value="C:cytoplasm"/>
    <property type="evidence" value="ECO:0007669"/>
    <property type="project" value="UniProtKB-SubCell"/>
</dbReference>